<gene>
    <name evidence="7" type="ORF">FC85_GL002954</name>
</gene>
<sequence>MSETDFTLSEKDFGQLHDNFKKEPKSDVLSRIVTQNGINQAAQDPDAQVRLDPVFSVDLQTGAVTNQKQSGRCWLFSLVNTLRHKFAKKYKLKDFDLSQKYLFFWDKIERANIYYDRIIATASRPADDREVDYYLSMPDDDGGQWAMAAALVQKYGVVPVSDFPETVNTENTGAFGTVLNRKLRIDGMKLRDMVNANKSDDEINAARKQMLSEVYRIVAYSFGEPPTTVNFAYRDDDKKYHKISGLTPKEFYDQYFDTDLDDYVVLSNSPDKAYNKVFSLPSQDNVVGGKHITFLNLPMEVLKQTTIAQLKDGETVWFGNDVLEQMDRKKGFLDSHLYRYSDLFNVDLEMDKGKRLEYHQAMVSHAMTFAGVDLDDNGKPTKWKVENSWGDKNGTKGYFTMNDDWMDDYVYEVVVHKKYLTDEQQALLKQAPIELPAWDSLA</sequence>
<evidence type="ECO:0000256" key="2">
    <source>
        <dbReference type="ARBA" id="ARBA00022670"/>
    </source>
</evidence>
<dbReference type="PANTHER" id="PTHR10363">
    <property type="entry name" value="BLEOMYCIN HYDROLASE"/>
    <property type="match status" value="1"/>
</dbReference>
<keyword evidence="3 5" id="KW-0378">Hydrolase</keyword>
<dbReference type="STRING" id="1423739.FC85_GL002954"/>
<accession>A0A0R1SAX9</accession>
<dbReference type="EMBL" id="AZEY01000050">
    <property type="protein sequence ID" value="KRL66108.1"/>
    <property type="molecule type" value="Genomic_DNA"/>
</dbReference>
<dbReference type="PIRSF" id="PIRSF005700">
    <property type="entry name" value="PepC"/>
    <property type="match status" value="1"/>
</dbReference>
<evidence type="ECO:0000256" key="5">
    <source>
        <dbReference type="PIRNR" id="PIRNR005700"/>
    </source>
</evidence>
<dbReference type="Proteomes" id="UP000052013">
    <property type="component" value="Unassembled WGS sequence"/>
</dbReference>
<comment type="caution">
    <text evidence="7">The sequence shown here is derived from an EMBL/GenBank/DDBJ whole genome shotgun (WGS) entry which is preliminary data.</text>
</comment>
<organism evidence="7 8">
    <name type="scientific">Lentilactobacillus diolivorans DSM 14421</name>
    <dbReference type="NCBI Taxonomy" id="1423739"/>
    <lineage>
        <taxon>Bacteria</taxon>
        <taxon>Bacillati</taxon>
        <taxon>Bacillota</taxon>
        <taxon>Bacilli</taxon>
        <taxon>Lactobacillales</taxon>
        <taxon>Lactobacillaceae</taxon>
        <taxon>Lentilactobacillus</taxon>
    </lineage>
</organism>
<evidence type="ECO:0000256" key="1">
    <source>
        <dbReference type="ARBA" id="ARBA00004496"/>
    </source>
</evidence>
<dbReference type="GO" id="GO:0070005">
    <property type="term" value="F:cysteine-type aminopeptidase activity"/>
    <property type="evidence" value="ECO:0007669"/>
    <property type="project" value="InterPro"/>
</dbReference>
<reference evidence="7 8" key="1">
    <citation type="journal article" date="2015" name="Genome Announc.">
        <title>Expanding the biotechnology potential of lactobacilli through comparative genomics of 213 strains and associated genera.</title>
        <authorList>
            <person name="Sun Z."/>
            <person name="Harris H.M."/>
            <person name="McCann A."/>
            <person name="Guo C."/>
            <person name="Argimon S."/>
            <person name="Zhang W."/>
            <person name="Yang X."/>
            <person name="Jeffery I.B."/>
            <person name="Cooney J.C."/>
            <person name="Kagawa T.F."/>
            <person name="Liu W."/>
            <person name="Song Y."/>
            <person name="Salvetti E."/>
            <person name="Wrobel A."/>
            <person name="Rasinkangas P."/>
            <person name="Parkhill J."/>
            <person name="Rea M.C."/>
            <person name="O'Sullivan O."/>
            <person name="Ritari J."/>
            <person name="Douillard F.P."/>
            <person name="Paul Ross R."/>
            <person name="Yang R."/>
            <person name="Briner A.E."/>
            <person name="Felis G.E."/>
            <person name="de Vos W.M."/>
            <person name="Barrangou R."/>
            <person name="Klaenhammer T.R."/>
            <person name="Caufield P.W."/>
            <person name="Cui Y."/>
            <person name="Zhang H."/>
            <person name="O'Toole P.W."/>
        </authorList>
    </citation>
    <scope>NUCLEOTIDE SEQUENCE [LARGE SCALE GENOMIC DNA]</scope>
    <source>
        <strain evidence="7 8">DSM 14421</strain>
    </source>
</reference>
<name>A0A0R1SAX9_9LACO</name>
<comment type="similarity">
    <text evidence="5">Belongs to the peptidase C1 family.</text>
</comment>
<evidence type="ECO:0000256" key="4">
    <source>
        <dbReference type="ARBA" id="ARBA00022807"/>
    </source>
</evidence>
<dbReference type="GO" id="GO:0005737">
    <property type="term" value="C:cytoplasm"/>
    <property type="evidence" value="ECO:0007669"/>
    <property type="project" value="UniProtKB-SubCell"/>
</dbReference>
<keyword evidence="2 5" id="KW-0645">Protease</keyword>
<keyword evidence="5" id="KW-0031">Aminopeptidase</keyword>
<keyword evidence="4 5" id="KW-0788">Thiol protease</keyword>
<dbReference type="PANTHER" id="PTHR10363:SF2">
    <property type="entry name" value="BLEOMYCIN HYDROLASE"/>
    <property type="match status" value="1"/>
</dbReference>
<feature type="active site" evidence="6">
    <location>
        <position position="365"/>
    </location>
</feature>
<evidence type="ECO:0000256" key="3">
    <source>
        <dbReference type="ARBA" id="ARBA00022801"/>
    </source>
</evidence>
<dbReference type="InterPro" id="IPR004134">
    <property type="entry name" value="Peptidase_C1B"/>
</dbReference>
<dbReference type="InterPro" id="IPR038765">
    <property type="entry name" value="Papain-like_cys_pep_sf"/>
</dbReference>
<feature type="active site" evidence="6">
    <location>
        <position position="387"/>
    </location>
</feature>
<dbReference type="Pfam" id="PF03051">
    <property type="entry name" value="Peptidase_C1_2"/>
    <property type="match status" value="1"/>
</dbReference>
<dbReference type="Gene3D" id="3.90.70.10">
    <property type="entry name" value="Cysteine proteinases"/>
    <property type="match status" value="1"/>
</dbReference>
<dbReference type="GO" id="GO:0009636">
    <property type="term" value="P:response to toxic substance"/>
    <property type="evidence" value="ECO:0007669"/>
    <property type="project" value="TreeGrafter"/>
</dbReference>
<dbReference type="AlphaFoldDB" id="A0A0R1SAX9"/>
<comment type="subcellular location">
    <subcellularLocation>
        <location evidence="1">Cytoplasm</location>
    </subcellularLocation>
</comment>
<evidence type="ECO:0000313" key="7">
    <source>
        <dbReference type="EMBL" id="KRL66108.1"/>
    </source>
</evidence>
<dbReference type="RefSeq" id="WP_057864511.1">
    <property type="nucleotide sequence ID" value="NZ_AZEY01000050.1"/>
</dbReference>
<dbReference type="GO" id="GO:0043418">
    <property type="term" value="P:homocysteine catabolic process"/>
    <property type="evidence" value="ECO:0007669"/>
    <property type="project" value="TreeGrafter"/>
</dbReference>
<evidence type="ECO:0000256" key="6">
    <source>
        <dbReference type="PIRSR" id="PIRSR005700-1"/>
    </source>
</evidence>
<dbReference type="GO" id="GO:0006508">
    <property type="term" value="P:proteolysis"/>
    <property type="evidence" value="ECO:0007669"/>
    <property type="project" value="UniProtKB-KW"/>
</dbReference>
<evidence type="ECO:0000313" key="8">
    <source>
        <dbReference type="Proteomes" id="UP000052013"/>
    </source>
</evidence>
<dbReference type="SUPFAM" id="SSF54001">
    <property type="entry name" value="Cysteine proteinases"/>
    <property type="match status" value="1"/>
</dbReference>
<dbReference type="CDD" id="cd00585">
    <property type="entry name" value="Peptidase_C1B"/>
    <property type="match status" value="1"/>
</dbReference>
<protein>
    <recommendedName>
        <fullName evidence="5">Aminopeptidase</fullName>
    </recommendedName>
</protein>
<proteinExistence type="inferred from homology"/>
<feature type="active site" evidence="6">
    <location>
        <position position="73"/>
    </location>
</feature>
<dbReference type="PATRIC" id="fig|1423739.3.peg.3073"/>